<reference evidence="1 2" key="1">
    <citation type="submission" date="2021-06" db="EMBL/GenBank/DDBJ databases">
        <authorList>
            <person name="Palmer J.M."/>
        </authorList>
    </citation>
    <scope>NUCLEOTIDE SEQUENCE [LARGE SCALE GENOMIC DNA]</scope>
    <source>
        <strain evidence="1 2">XC_2019</strain>
        <tissue evidence="1">Muscle</tissue>
    </source>
</reference>
<organism evidence="1 2">
    <name type="scientific">Xenoophorus captivus</name>
    <dbReference type="NCBI Taxonomy" id="1517983"/>
    <lineage>
        <taxon>Eukaryota</taxon>
        <taxon>Metazoa</taxon>
        <taxon>Chordata</taxon>
        <taxon>Craniata</taxon>
        <taxon>Vertebrata</taxon>
        <taxon>Euteleostomi</taxon>
        <taxon>Actinopterygii</taxon>
        <taxon>Neopterygii</taxon>
        <taxon>Teleostei</taxon>
        <taxon>Neoteleostei</taxon>
        <taxon>Acanthomorphata</taxon>
        <taxon>Ovalentaria</taxon>
        <taxon>Atherinomorphae</taxon>
        <taxon>Cyprinodontiformes</taxon>
        <taxon>Goodeidae</taxon>
        <taxon>Xenoophorus</taxon>
    </lineage>
</organism>
<evidence type="ECO:0000313" key="2">
    <source>
        <dbReference type="Proteomes" id="UP001434883"/>
    </source>
</evidence>
<proteinExistence type="predicted"/>
<sequence>MSINLRCFHSISNIYSWPRCICAGDKWSFVSNYQLLSNTWVGTAAGVDAVDLFERVRVVRPHEPEEAEFFGSQDEERVASAVDASGGSADPVDVFLRIERKTSTFTNQVHSEIFCSVQQLRDLGIIWRVVLDDPVHFRNVESSSRHVRAEQDAGVGVAELEECGGSFGLLLFAL</sequence>
<evidence type="ECO:0000313" key="1">
    <source>
        <dbReference type="EMBL" id="MEQ2198223.1"/>
    </source>
</evidence>
<dbReference type="Proteomes" id="UP001434883">
    <property type="component" value="Unassembled WGS sequence"/>
</dbReference>
<protein>
    <submittedName>
        <fullName evidence="1">Uncharacterized protein</fullName>
    </submittedName>
</protein>
<gene>
    <name evidence="1" type="ORF">XENOCAPTIV_009665</name>
</gene>
<comment type="caution">
    <text evidence="1">The sequence shown here is derived from an EMBL/GenBank/DDBJ whole genome shotgun (WGS) entry which is preliminary data.</text>
</comment>
<accession>A0ABV0QS40</accession>
<name>A0ABV0QS40_9TELE</name>
<keyword evidence="2" id="KW-1185">Reference proteome</keyword>
<dbReference type="EMBL" id="JAHRIN010018969">
    <property type="protein sequence ID" value="MEQ2198223.1"/>
    <property type="molecule type" value="Genomic_DNA"/>
</dbReference>